<sequence length="65" mass="7856">MSHLGLLQFQVADMLRKNLRNYNNPLVARTAILQVHNKRFGWMIIEHLGYDKGEWRDVWNYTINR</sequence>
<reference evidence="1 2" key="1">
    <citation type="submission" date="2024-10" db="EMBL/GenBank/DDBJ databases">
        <title>Updated reference genomes for cyclostephanoid diatoms.</title>
        <authorList>
            <person name="Roberts W.R."/>
            <person name="Alverson A.J."/>
        </authorList>
    </citation>
    <scope>NUCLEOTIDE SEQUENCE [LARGE SCALE GENOMIC DNA]</scope>
    <source>
        <strain evidence="1 2">AJA228-03</strain>
    </source>
</reference>
<comment type="caution">
    <text evidence="1">The sequence shown here is derived from an EMBL/GenBank/DDBJ whole genome shotgun (WGS) entry which is preliminary data.</text>
</comment>
<protein>
    <submittedName>
        <fullName evidence="1">Uncharacterized protein</fullName>
    </submittedName>
</protein>
<dbReference type="AlphaFoldDB" id="A0ABD3RYM3"/>
<dbReference type="Proteomes" id="UP001530377">
    <property type="component" value="Unassembled WGS sequence"/>
</dbReference>
<accession>A0ABD3RYM3</accession>
<proteinExistence type="predicted"/>
<name>A0ABD3RYM3_9STRA</name>
<organism evidence="1 2">
    <name type="scientific">Cyclostephanos tholiformis</name>
    <dbReference type="NCBI Taxonomy" id="382380"/>
    <lineage>
        <taxon>Eukaryota</taxon>
        <taxon>Sar</taxon>
        <taxon>Stramenopiles</taxon>
        <taxon>Ochrophyta</taxon>
        <taxon>Bacillariophyta</taxon>
        <taxon>Coscinodiscophyceae</taxon>
        <taxon>Thalassiosirophycidae</taxon>
        <taxon>Stephanodiscales</taxon>
        <taxon>Stephanodiscaceae</taxon>
        <taxon>Cyclostephanos</taxon>
    </lineage>
</organism>
<keyword evidence="2" id="KW-1185">Reference proteome</keyword>
<gene>
    <name evidence="1" type="ORF">ACHAXA_003947</name>
</gene>
<dbReference type="EMBL" id="JALLPB020000109">
    <property type="protein sequence ID" value="KAL3817324.1"/>
    <property type="molecule type" value="Genomic_DNA"/>
</dbReference>
<evidence type="ECO:0000313" key="1">
    <source>
        <dbReference type="EMBL" id="KAL3817324.1"/>
    </source>
</evidence>
<evidence type="ECO:0000313" key="2">
    <source>
        <dbReference type="Proteomes" id="UP001530377"/>
    </source>
</evidence>